<sequence length="297" mass="31952">MFSPTVLWSAPQVNPINGKARSIPAFNPVNIYGRVFTFSWFGFLIAFLSWYAFPPLLTRTIRSDLRLSQAEVANSNIAALVATLLVRLVSGTLCDKFGPRYVFAGCLLAGAIPTALAGTVTSAAGLITLRFFVGILGASFVPCQVWSTGFFDKNVVGTANALTGGFGNAGGGITYFVMPAIFDSLVRDRGLTPHVAWRVSFIVPFILITSTAILMLLLCPDTPTGKWSERLLHVQQRIDAEHQAGHKVTRNGSIAAAPVAHQTHVADTKTDDLKTKELSGHNSSNDELETQVGDTEV</sequence>
<dbReference type="Proteomes" id="UP001186974">
    <property type="component" value="Unassembled WGS sequence"/>
</dbReference>
<accession>A0ACC3DTV7</accession>
<proteinExistence type="predicted"/>
<organism evidence="1 2">
    <name type="scientific">Coniosporium uncinatum</name>
    <dbReference type="NCBI Taxonomy" id="93489"/>
    <lineage>
        <taxon>Eukaryota</taxon>
        <taxon>Fungi</taxon>
        <taxon>Dikarya</taxon>
        <taxon>Ascomycota</taxon>
        <taxon>Pezizomycotina</taxon>
        <taxon>Dothideomycetes</taxon>
        <taxon>Dothideomycetes incertae sedis</taxon>
        <taxon>Coniosporium</taxon>
    </lineage>
</organism>
<evidence type="ECO:0000313" key="2">
    <source>
        <dbReference type="Proteomes" id="UP001186974"/>
    </source>
</evidence>
<gene>
    <name evidence="1" type="ORF">LTS18_003038</name>
</gene>
<name>A0ACC3DTV7_9PEZI</name>
<feature type="non-terminal residue" evidence="1">
    <location>
        <position position="297"/>
    </location>
</feature>
<comment type="caution">
    <text evidence="1">The sequence shown here is derived from an EMBL/GenBank/DDBJ whole genome shotgun (WGS) entry which is preliminary data.</text>
</comment>
<reference evidence="1" key="1">
    <citation type="submission" date="2024-09" db="EMBL/GenBank/DDBJ databases">
        <title>Black Yeasts Isolated from many extreme environments.</title>
        <authorList>
            <person name="Coleine C."/>
            <person name="Stajich J.E."/>
            <person name="Selbmann L."/>
        </authorList>
    </citation>
    <scope>NUCLEOTIDE SEQUENCE</scope>
    <source>
        <strain evidence="1">CCFEE 5737</strain>
    </source>
</reference>
<dbReference type="EMBL" id="JAWDJW010000724">
    <property type="protein sequence ID" value="KAK3080130.1"/>
    <property type="molecule type" value="Genomic_DNA"/>
</dbReference>
<keyword evidence="2" id="KW-1185">Reference proteome</keyword>
<protein>
    <submittedName>
        <fullName evidence="1">Uncharacterized protein</fullName>
    </submittedName>
</protein>
<evidence type="ECO:0000313" key="1">
    <source>
        <dbReference type="EMBL" id="KAK3080130.1"/>
    </source>
</evidence>